<dbReference type="PANTHER" id="PTHR10300:SF14">
    <property type="entry name" value="PROTEIN SARAH"/>
    <property type="match status" value="1"/>
</dbReference>
<dbReference type="InterPro" id="IPR012677">
    <property type="entry name" value="Nucleotide-bd_a/b_plait_sf"/>
</dbReference>
<dbReference type="PANTHER" id="PTHR10300">
    <property type="entry name" value="CALCIPRESSIN"/>
    <property type="match status" value="1"/>
</dbReference>
<evidence type="ECO:0000256" key="1">
    <source>
        <dbReference type="ARBA" id="ARBA00008209"/>
    </source>
</evidence>
<dbReference type="AlphaFoldDB" id="A0A166F1Q7"/>
<comment type="similarity">
    <text evidence="1">Belongs to the RCAN family.</text>
</comment>
<dbReference type="GO" id="GO:0008597">
    <property type="term" value="F:calcium-dependent protein serine/threonine phosphatase regulator activity"/>
    <property type="evidence" value="ECO:0007669"/>
    <property type="project" value="TreeGrafter"/>
</dbReference>
<dbReference type="GO" id="GO:0005634">
    <property type="term" value="C:nucleus"/>
    <property type="evidence" value="ECO:0007669"/>
    <property type="project" value="TreeGrafter"/>
</dbReference>
<dbReference type="Gene3D" id="3.30.70.330">
    <property type="match status" value="1"/>
</dbReference>
<dbReference type="Pfam" id="PF04847">
    <property type="entry name" value="Calcipressin"/>
    <property type="match status" value="1"/>
</dbReference>
<sequence length="208" mass="23342">MPRMSFPSLLPVLRDHFDTYGEINQWVPLLSFGRIVIVYEAAESAEEAKVQWDALMVQLQTEPKESEQEPVVRVYRAEPNPLIDKDQPLSDDHYLRPPAIERNFLISPPGSPPEGWEPIKEDPPNATPLAADLIAALQKLRLRTNSSSKEMLLEPEDGVGVTVYVEECGGDEYDEDDDDESKWVYGQATPARLKWAPVPTSMPPMTAA</sequence>
<dbReference type="InterPro" id="IPR006931">
    <property type="entry name" value="Calcipressin"/>
</dbReference>
<dbReference type="InterPro" id="IPR035979">
    <property type="entry name" value="RBD_domain_sf"/>
</dbReference>
<dbReference type="OrthoDB" id="17212at2759"/>
<dbReference type="GO" id="GO:0003676">
    <property type="term" value="F:nucleic acid binding"/>
    <property type="evidence" value="ECO:0007669"/>
    <property type="project" value="InterPro"/>
</dbReference>
<organism evidence="2 3">
    <name type="scientific">Athelia psychrophila</name>
    <dbReference type="NCBI Taxonomy" id="1759441"/>
    <lineage>
        <taxon>Eukaryota</taxon>
        <taxon>Fungi</taxon>
        <taxon>Dikarya</taxon>
        <taxon>Basidiomycota</taxon>
        <taxon>Agaricomycotina</taxon>
        <taxon>Agaricomycetes</taxon>
        <taxon>Agaricomycetidae</taxon>
        <taxon>Atheliales</taxon>
        <taxon>Atheliaceae</taxon>
        <taxon>Athelia</taxon>
    </lineage>
</organism>
<proteinExistence type="inferred from homology"/>
<evidence type="ECO:0000313" key="2">
    <source>
        <dbReference type="EMBL" id="KZP16340.1"/>
    </source>
</evidence>
<dbReference type="Proteomes" id="UP000076532">
    <property type="component" value="Unassembled WGS sequence"/>
</dbReference>
<evidence type="ECO:0000313" key="3">
    <source>
        <dbReference type="Proteomes" id="UP000076532"/>
    </source>
</evidence>
<gene>
    <name evidence="2" type="ORF">FIBSPDRAFT_866020</name>
</gene>
<dbReference type="EMBL" id="KV417594">
    <property type="protein sequence ID" value="KZP16340.1"/>
    <property type="molecule type" value="Genomic_DNA"/>
</dbReference>
<dbReference type="STRING" id="436010.A0A166F1Q7"/>
<protein>
    <submittedName>
        <fullName evidence="2">Calcipressin</fullName>
    </submittedName>
</protein>
<dbReference type="GO" id="GO:0005737">
    <property type="term" value="C:cytoplasm"/>
    <property type="evidence" value="ECO:0007669"/>
    <property type="project" value="TreeGrafter"/>
</dbReference>
<dbReference type="SUPFAM" id="SSF54928">
    <property type="entry name" value="RNA-binding domain, RBD"/>
    <property type="match status" value="1"/>
</dbReference>
<accession>A0A166F1Q7</accession>
<reference evidence="2 3" key="1">
    <citation type="journal article" date="2016" name="Mol. Biol. Evol.">
        <title>Comparative Genomics of Early-Diverging Mushroom-Forming Fungi Provides Insights into the Origins of Lignocellulose Decay Capabilities.</title>
        <authorList>
            <person name="Nagy L.G."/>
            <person name="Riley R."/>
            <person name="Tritt A."/>
            <person name="Adam C."/>
            <person name="Daum C."/>
            <person name="Floudas D."/>
            <person name="Sun H."/>
            <person name="Yadav J.S."/>
            <person name="Pangilinan J."/>
            <person name="Larsson K.H."/>
            <person name="Matsuura K."/>
            <person name="Barry K."/>
            <person name="Labutti K."/>
            <person name="Kuo R."/>
            <person name="Ohm R.A."/>
            <person name="Bhattacharya S.S."/>
            <person name="Shirouzu T."/>
            <person name="Yoshinaga Y."/>
            <person name="Martin F.M."/>
            <person name="Grigoriev I.V."/>
            <person name="Hibbett D.S."/>
        </authorList>
    </citation>
    <scope>NUCLEOTIDE SEQUENCE [LARGE SCALE GENOMIC DNA]</scope>
    <source>
        <strain evidence="2 3">CBS 109695</strain>
    </source>
</reference>
<dbReference type="GO" id="GO:0019722">
    <property type="term" value="P:calcium-mediated signaling"/>
    <property type="evidence" value="ECO:0007669"/>
    <property type="project" value="InterPro"/>
</dbReference>
<name>A0A166F1Q7_9AGAM</name>
<keyword evidence="3" id="KW-1185">Reference proteome</keyword>